<dbReference type="SUPFAM" id="SSF88723">
    <property type="entry name" value="PIN domain-like"/>
    <property type="match status" value="1"/>
</dbReference>
<dbReference type="AlphaFoldDB" id="A0A7G9YXH8"/>
<dbReference type="InterPro" id="IPR029060">
    <property type="entry name" value="PIN-like_dom_sf"/>
</dbReference>
<evidence type="ECO:0000259" key="1">
    <source>
        <dbReference type="Pfam" id="PF10130"/>
    </source>
</evidence>
<dbReference type="InterPro" id="IPR002716">
    <property type="entry name" value="PIN_dom"/>
</dbReference>
<accession>A0A7G9YXH8</accession>
<sequence length="140" mass="16261">MELVIDAAILFSFFKPESFTRDFIKLLYSNGVRLFAPDFLLDELLSLKERICEFCGIDEDDFTTSFILLCEVLEVIPKSEYERFLSEAKNLLPEHPKDGPYFALALKLSIPIWSSEKRFKKQSKVKVFPTHELKELFLSG</sequence>
<dbReference type="Gene3D" id="3.40.50.1010">
    <property type="entry name" value="5'-nuclease"/>
    <property type="match status" value="1"/>
</dbReference>
<name>A0A7G9YXH8_9EURY</name>
<reference evidence="2" key="1">
    <citation type="submission" date="2020-06" db="EMBL/GenBank/DDBJ databases">
        <title>Unique genomic features of the anaerobic methanotrophic archaea.</title>
        <authorList>
            <person name="Chadwick G.L."/>
            <person name="Skennerton C.T."/>
            <person name="Laso-Perez R."/>
            <person name="Leu A.O."/>
            <person name="Speth D.R."/>
            <person name="Yu H."/>
            <person name="Morgan-Lang C."/>
            <person name="Hatzenpichler R."/>
            <person name="Goudeau D."/>
            <person name="Malmstrom R."/>
            <person name="Brazelton W.J."/>
            <person name="Woyke T."/>
            <person name="Hallam S.J."/>
            <person name="Tyson G.W."/>
            <person name="Wegener G."/>
            <person name="Boetius A."/>
            <person name="Orphan V."/>
        </authorList>
    </citation>
    <scope>NUCLEOTIDE SEQUENCE</scope>
</reference>
<organism evidence="2">
    <name type="scientific">Candidatus Methanophagaceae archaeon ANME-1 ERB6</name>
    <dbReference type="NCBI Taxonomy" id="2759912"/>
    <lineage>
        <taxon>Archaea</taxon>
        <taxon>Methanobacteriati</taxon>
        <taxon>Methanobacteriota</taxon>
        <taxon>Stenosarchaea group</taxon>
        <taxon>Methanomicrobia</taxon>
        <taxon>Candidatus Methanophagales</taxon>
        <taxon>Candidatus Methanophagaceae</taxon>
    </lineage>
</organism>
<dbReference type="Pfam" id="PF10130">
    <property type="entry name" value="PIN_2"/>
    <property type="match status" value="1"/>
</dbReference>
<feature type="domain" description="PIN" evidence="1">
    <location>
        <begin position="4"/>
        <end position="120"/>
    </location>
</feature>
<evidence type="ECO:0000313" key="2">
    <source>
        <dbReference type="EMBL" id="QNO52712.1"/>
    </source>
</evidence>
<gene>
    <name evidence="2" type="ORF">JLLPAJDC_00023</name>
</gene>
<dbReference type="EMBL" id="MT631519">
    <property type="protein sequence ID" value="QNO52712.1"/>
    <property type="molecule type" value="Genomic_DNA"/>
</dbReference>
<protein>
    <recommendedName>
        <fullName evidence="1">PIN domain-containing protein</fullName>
    </recommendedName>
</protein>
<proteinExistence type="predicted"/>